<organism evidence="1 2">
    <name type="scientific">Ruminococcus hominis</name>
    <dbReference type="NCBI Taxonomy" id="2763065"/>
    <lineage>
        <taxon>Bacteria</taxon>
        <taxon>Bacillati</taxon>
        <taxon>Bacillota</taxon>
        <taxon>Clostridia</taxon>
        <taxon>Eubacteriales</taxon>
        <taxon>Oscillospiraceae</taxon>
        <taxon>Ruminococcus</taxon>
    </lineage>
</organism>
<proteinExistence type="predicted"/>
<dbReference type="RefSeq" id="WP_118725195.1">
    <property type="nucleotide sequence ID" value="NZ_JACOPE010000001.1"/>
</dbReference>
<dbReference type="EMBL" id="JACOPE010000001">
    <property type="protein sequence ID" value="MBC5684799.1"/>
    <property type="molecule type" value="Genomic_DNA"/>
</dbReference>
<protein>
    <submittedName>
        <fullName evidence="1">Uncharacterized protein</fullName>
    </submittedName>
</protein>
<sequence>MNTIEQLDELQKKAIHTPELKNRFLASKKAEDPLGEFCLICQQEGYDIYPMDIIQAGDEFYATMKRSTNGGGENSPVLTCEDDAYELFFAGLETDN</sequence>
<accession>A0ABR7GBJ3</accession>
<evidence type="ECO:0000313" key="1">
    <source>
        <dbReference type="EMBL" id="MBC5684799.1"/>
    </source>
</evidence>
<reference evidence="1 2" key="1">
    <citation type="submission" date="2020-08" db="EMBL/GenBank/DDBJ databases">
        <title>Genome public.</title>
        <authorList>
            <person name="Liu C."/>
            <person name="Sun Q."/>
        </authorList>
    </citation>
    <scope>NUCLEOTIDE SEQUENCE [LARGE SCALE GENOMIC DNA]</scope>
    <source>
        <strain evidence="1 2">NSJ-13</strain>
    </source>
</reference>
<dbReference type="Proteomes" id="UP000631576">
    <property type="component" value="Unassembled WGS sequence"/>
</dbReference>
<evidence type="ECO:0000313" key="2">
    <source>
        <dbReference type="Proteomes" id="UP000631576"/>
    </source>
</evidence>
<name>A0ABR7GBJ3_9FIRM</name>
<gene>
    <name evidence="1" type="ORF">H8S40_14855</name>
</gene>
<comment type="caution">
    <text evidence="1">The sequence shown here is derived from an EMBL/GenBank/DDBJ whole genome shotgun (WGS) entry which is preliminary data.</text>
</comment>
<keyword evidence="2" id="KW-1185">Reference proteome</keyword>